<dbReference type="EC" id="3.1.21.3" evidence="2"/>
<dbReference type="InterPro" id="IPR027417">
    <property type="entry name" value="P-loop_NTPase"/>
</dbReference>
<dbReference type="PANTHER" id="PTHR37291">
    <property type="entry name" value="5-METHYLCYTOSINE-SPECIFIC RESTRICTION ENZYME B"/>
    <property type="match status" value="1"/>
</dbReference>
<proteinExistence type="predicted"/>
<sequence length="388" mass="44934">MKKSLVDSVNTLHDLLGSTSKNSNLNKSFHQSSLKSQFNYNRIIFGAPGTGKSYKLKIEMEQLLGGNEHNFERVTFHPAYSYAQFVGTYKPTPIKNSEGKEEITYKFVPGPFLRIYVKAMQSIISGNPQPFLLLIEEINRAEVAAVFGDVFQLLDRKSGISEYPIQVSEDMKNYLMEQLNIDEIDASDLKIPDNLYIWATMNSADQGVFPIDTAFKRRWDFEYLSLDQGDEKISGFVFVKNGKSFEWNTLRKAINSVLISEYGINEDKLMGPFFLKLDDFKVLYSDQEKNVETIELPESEYELLEKKIIDNEHEYSCILDSEKFIKAFYNKVIMYLFEDAAKQRRKQLFEGVTAFNQYSQICEEFEKRDLEIFTKTVSDKYTELFPKG</sequence>
<dbReference type="InterPro" id="IPR011704">
    <property type="entry name" value="ATPase_dyneun-rel_AAA"/>
</dbReference>
<dbReference type="PANTHER" id="PTHR37291:SF1">
    <property type="entry name" value="TYPE IV METHYL-DIRECTED RESTRICTION ENZYME ECOKMCRB SUBUNIT"/>
    <property type="match status" value="1"/>
</dbReference>
<evidence type="ECO:0000259" key="1">
    <source>
        <dbReference type="Pfam" id="PF07728"/>
    </source>
</evidence>
<dbReference type="EMBL" id="LR594052">
    <property type="protein sequence ID" value="VTT42140.1"/>
    <property type="molecule type" value="Genomic_DNA"/>
</dbReference>
<feature type="domain" description="ATPase dynein-related AAA" evidence="1">
    <location>
        <begin position="43"/>
        <end position="218"/>
    </location>
</feature>
<dbReference type="InterPro" id="IPR052934">
    <property type="entry name" value="Methyl-DNA_Rec/Restrict_Enz"/>
</dbReference>
<dbReference type="REBASE" id="333940">
    <property type="entry name" value="R1.Spo10924ORF498P"/>
</dbReference>
<dbReference type="Proteomes" id="UP000306241">
    <property type="component" value="Chromosome"/>
</dbReference>
<dbReference type="OrthoDB" id="9781481at2"/>
<dbReference type="EC" id="3.1.21.-" evidence="2"/>
<keyword evidence="2" id="KW-0378">Hydrolase</keyword>
<dbReference type="Gene3D" id="3.40.50.300">
    <property type="entry name" value="P-loop containing nucleotide triphosphate hydrolases"/>
    <property type="match status" value="1"/>
</dbReference>
<dbReference type="Pfam" id="PF07728">
    <property type="entry name" value="AAA_5"/>
    <property type="match status" value="1"/>
</dbReference>
<evidence type="ECO:0000313" key="2">
    <source>
        <dbReference type="EMBL" id="VTT42140.1"/>
    </source>
</evidence>
<dbReference type="GO" id="GO:0009035">
    <property type="term" value="F:type I site-specific deoxyribonuclease activity"/>
    <property type="evidence" value="ECO:0007669"/>
    <property type="project" value="UniProtKB-EC"/>
</dbReference>
<name>A0A4V0GZM2_STRPO</name>
<evidence type="ECO:0000313" key="3">
    <source>
        <dbReference type="Proteomes" id="UP000306241"/>
    </source>
</evidence>
<dbReference type="AlphaFoldDB" id="A0A4V0GZM2"/>
<protein>
    <submittedName>
        <fullName evidence="2">Restriction enzyme</fullName>
        <ecNumber evidence="2">3.1.21.-</ecNumber>
        <ecNumber evidence="2">3.1.21.3</ecNumber>
    </submittedName>
</protein>
<dbReference type="SUPFAM" id="SSF52540">
    <property type="entry name" value="P-loop containing nucleoside triphosphate hydrolases"/>
    <property type="match status" value="1"/>
</dbReference>
<organism evidence="2 3">
    <name type="scientific">Streptococcus porcinus</name>
    <dbReference type="NCBI Taxonomy" id="1340"/>
    <lineage>
        <taxon>Bacteria</taxon>
        <taxon>Bacillati</taxon>
        <taxon>Bacillota</taxon>
        <taxon>Bacilli</taxon>
        <taxon>Lactobacillales</taxon>
        <taxon>Streptococcaceae</taxon>
        <taxon>Streptococcus</taxon>
    </lineage>
</organism>
<dbReference type="GO" id="GO:0016887">
    <property type="term" value="F:ATP hydrolysis activity"/>
    <property type="evidence" value="ECO:0007669"/>
    <property type="project" value="InterPro"/>
</dbReference>
<gene>
    <name evidence="2" type="primary">mcrB</name>
    <name evidence="2" type="ORF">NCTC10924_00501</name>
</gene>
<accession>A0A4V0GZM2</accession>
<reference evidence="2 3" key="1">
    <citation type="submission" date="2019-05" db="EMBL/GenBank/DDBJ databases">
        <authorList>
            <consortium name="Pathogen Informatics"/>
        </authorList>
    </citation>
    <scope>NUCLEOTIDE SEQUENCE [LARGE SCALE GENOMIC DNA]</scope>
    <source>
        <strain evidence="2 3">NCTC10924</strain>
    </source>
</reference>
<dbReference type="GO" id="GO:0005524">
    <property type="term" value="F:ATP binding"/>
    <property type="evidence" value="ECO:0007669"/>
    <property type="project" value="InterPro"/>
</dbReference>
<dbReference type="RefSeq" id="WP_093958908.1">
    <property type="nucleotide sequence ID" value="NZ_FZQN01000001.1"/>
</dbReference>